<organism evidence="1">
    <name type="scientific">marine sediment metagenome</name>
    <dbReference type="NCBI Taxonomy" id="412755"/>
    <lineage>
        <taxon>unclassified sequences</taxon>
        <taxon>metagenomes</taxon>
        <taxon>ecological metagenomes</taxon>
    </lineage>
</organism>
<reference evidence="1" key="1">
    <citation type="journal article" date="2015" name="Nature">
        <title>Complex archaea that bridge the gap between prokaryotes and eukaryotes.</title>
        <authorList>
            <person name="Spang A."/>
            <person name="Saw J.H."/>
            <person name="Jorgensen S.L."/>
            <person name="Zaremba-Niedzwiedzka K."/>
            <person name="Martijn J."/>
            <person name="Lind A.E."/>
            <person name="van Eijk R."/>
            <person name="Schleper C."/>
            <person name="Guy L."/>
            <person name="Ettema T.J."/>
        </authorList>
    </citation>
    <scope>NUCLEOTIDE SEQUENCE</scope>
</reference>
<evidence type="ECO:0000313" key="1">
    <source>
        <dbReference type="EMBL" id="KKM90973.1"/>
    </source>
</evidence>
<proteinExistence type="predicted"/>
<sequence>MKNDVNIEDVRAIEGIDNEQQLLSRAYMWQGLMKSRQTTPELYSKAMVILAEKLGFGITEEALKNASAKYIIED</sequence>
<accession>A0A0F9LC19</accession>
<name>A0A0F9LC19_9ZZZZ</name>
<gene>
    <name evidence="1" type="ORF">LCGC14_1233250</name>
</gene>
<dbReference type="AlphaFoldDB" id="A0A0F9LC19"/>
<dbReference type="EMBL" id="LAZR01006600">
    <property type="protein sequence ID" value="KKM90973.1"/>
    <property type="molecule type" value="Genomic_DNA"/>
</dbReference>
<comment type="caution">
    <text evidence="1">The sequence shown here is derived from an EMBL/GenBank/DDBJ whole genome shotgun (WGS) entry which is preliminary data.</text>
</comment>
<protein>
    <submittedName>
        <fullName evidence="1">Uncharacterized protein</fullName>
    </submittedName>
</protein>